<evidence type="ECO:0000256" key="1">
    <source>
        <dbReference type="SAM" id="MobiDB-lite"/>
    </source>
</evidence>
<dbReference type="Proteomes" id="UP000518752">
    <property type="component" value="Unassembled WGS sequence"/>
</dbReference>
<dbReference type="EMBL" id="JAACJN010000120">
    <property type="protein sequence ID" value="KAF5370554.1"/>
    <property type="molecule type" value="Genomic_DNA"/>
</dbReference>
<proteinExistence type="predicted"/>
<evidence type="ECO:0000313" key="3">
    <source>
        <dbReference type="Proteomes" id="UP000518752"/>
    </source>
</evidence>
<evidence type="ECO:0000313" key="2">
    <source>
        <dbReference type="EMBL" id="KAF5370554.1"/>
    </source>
</evidence>
<feature type="compositionally biased region" description="Polar residues" evidence="1">
    <location>
        <begin position="41"/>
        <end position="50"/>
    </location>
</feature>
<dbReference type="AlphaFoldDB" id="A0A8H5LV37"/>
<keyword evidence="3" id="KW-1185">Reference proteome</keyword>
<sequence>MTHRVVNFSQEQLGVIPHFDHSTSFPQQLVPMKRKAAQAAQGETKSQNAKGKSKAKDEDYSDERDDSDPFAGKKFSLVCTDGAERHFAVERTI</sequence>
<organism evidence="2 3">
    <name type="scientific">Collybiopsis confluens</name>
    <dbReference type="NCBI Taxonomy" id="2823264"/>
    <lineage>
        <taxon>Eukaryota</taxon>
        <taxon>Fungi</taxon>
        <taxon>Dikarya</taxon>
        <taxon>Basidiomycota</taxon>
        <taxon>Agaricomycotina</taxon>
        <taxon>Agaricomycetes</taxon>
        <taxon>Agaricomycetidae</taxon>
        <taxon>Agaricales</taxon>
        <taxon>Marasmiineae</taxon>
        <taxon>Omphalotaceae</taxon>
        <taxon>Collybiopsis</taxon>
    </lineage>
</organism>
<protein>
    <submittedName>
        <fullName evidence="2">Uncharacterized protein</fullName>
    </submittedName>
</protein>
<feature type="compositionally biased region" description="Acidic residues" evidence="1">
    <location>
        <begin position="59"/>
        <end position="68"/>
    </location>
</feature>
<feature type="region of interest" description="Disordered" evidence="1">
    <location>
        <begin position="30"/>
        <end position="73"/>
    </location>
</feature>
<accession>A0A8H5LV37</accession>
<gene>
    <name evidence="2" type="ORF">D9757_010130</name>
</gene>
<name>A0A8H5LV37_9AGAR</name>
<reference evidence="2 3" key="1">
    <citation type="journal article" date="2020" name="ISME J.">
        <title>Uncovering the hidden diversity of litter-decomposition mechanisms in mushroom-forming fungi.</title>
        <authorList>
            <person name="Floudas D."/>
            <person name="Bentzer J."/>
            <person name="Ahren D."/>
            <person name="Johansson T."/>
            <person name="Persson P."/>
            <person name="Tunlid A."/>
        </authorList>
    </citation>
    <scope>NUCLEOTIDE SEQUENCE [LARGE SCALE GENOMIC DNA]</scope>
    <source>
        <strain evidence="2 3">CBS 406.79</strain>
    </source>
</reference>
<comment type="caution">
    <text evidence="2">The sequence shown here is derived from an EMBL/GenBank/DDBJ whole genome shotgun (WGS) entry which is preliminary data.</text>
</comment>